<feature type="signal peptide" evidence="4">
    <location>
        <begin position="1"/>
        <end position="19"/>
    </location>
</feature>
<evidence type="ECO:0000313" key="7">
    <source>
        <dbReference type="Proteomes" id="UP001549920"/>
    </source>
</evidence>
<dbReference type="PRINTS" id="PR00759">
    <property type="entry name" value="BASICPTASE"/>
</dbReference>
<dbReference type="EMBL" id="JBEUOH010000028">
    <property type="protein sequence ID" value="KAL0859208.1"/>
    <property type="molecule type" value="Genomic_DNA"/>
</dbReference>
<organism evidence="6 7">
    <name type="scientific">Loxostege sticticalis</name>
    <name type="common">Beet webworm moth</name>
    <dbReference type="NCBI Taxonomy" id="481309"/>
    <lineage>
        <taxon>Eukaryota</taxon>
        <taxon>Metazoa</taxon>
        <taxon>Ecdysozoa</taxon>
        <taxon>Arthropoda</taxon>
        <taxon>Hexapoda</taxon>
        <taxon>Insecta</taxon>
        <taxon>Pterygota</taxon>
        <taxon>Neoptera</taxon>
        <taxon>Endopterygota</taxon>
        <taxon>Lepidoptera</taxon>
        <taxon>Glossata</taxon>
        <taxon>Ditrysia</taxon>
        <taxon>Pyraloidea</taxon>
        <taxon>Crambidae</taxon>
        <taxon>Pyraustinae</taxon>
        <taxon>Loxostege</taxon>
    </lineage>
</organism>
<sequence length="86" mass="10017">MLFFVKLLFVLLCACRIKSILFYVFNNPDPACEQPIETGPCRAYIQVYGYNKTTDKCERFIYGGCRGNDNRFKTIEECQDACEYNC</sequence>
<dbReference type="PROSITE" id="PS50279">
    <property type="entry name" value="BPTI_KUNITZ_2"/>
    <property type="match status" value="1"/>
</dbReference>
<reference evidence="6 7" key="1">
    <citation type="submission" date="2024-06" db="EMBL/GenBank/DDBJ databases">
        <title>A chromosome-level genome assembly of beet webworm, Loxostege sticticalis.</title>
        <authorList>
            <person name="Zhang Y."/>
        </authorList>
    </citation>
    <scope>NUCLEOTIDE SEQUENCE [LARGE SCALE GENOMIC DNA]</scope>
    <source>
        <strain evidence="6">AQ026</strain>
        <tissue evidence="6">Whole body</tissue>
    </source>
</reference>
<dbReference type="PANTHER" id="PTHR10083:SF374">
    <property type="entry name" value="BPTI_KUNITZ INHIBITOR DOMAIN-CONTAINING PROTEIN"/>
    <property type="match status" value="1"/>
</dbReference>
<dbReference type="SMART" id="SM00131">
    <property type="entry name" value="KU"/>
    <property type="match status" value="1"/>
</dbReference>
<dbReference type="Proteomes" id="UP001549920">
    <property type="component" value="Unassembled WGS sequence"/>
</dbReference>
<dbReference type="PROSITE" id="PS00280">
    <property type="entry name" value="BPTI_KUNITZ_1"/>
    <property type="match status" value="1"/>
</dbReference>
<dbReference type="InterPro" id="IPR036880">
    <property type="entry name" value="Kunitz_BPTI_sf"/>
</dbReference>
<accession>A0ABR3H317</accession>
<evidence type="ECO:0000256" key="2">
    <source>
        <dbReference type="ARBA" id="ARBA00022900"/>
    </source>
</evidence>
<dbReference type="SUPFAM" id="SSF57362">
    <property type="entry name" value="BPTI-like"/>
    <property type="match status" value="1"/>
</dbReference>
<gene>
    <name evidence="6" type="ORF">ABMA27_011025</name>
</gene>
<proteinExistence type="predicted"/>
<dbReference type="InterPro" id="IPR002223">
    <property type="entry name" value="Kunitz_BPTI"/>
</dbReference>
<keyword evidence="1" id="KW-0646">Protease inhibitor</keyword>
<dbReference type="InterPro" id="IPR020901">
    <property type="entry name" value="Prtase_inh_Kunz-CS"/>
</dbReference>
<dbReference type="InterPro" id="IPR050098">
    <property type="entry name" value="TFPI/VKTCI-like"/>
</dbReference>
<evidence type="ECO:0000256" key="1">
    <source>
        <dbReference type="ARBA" id="ARBA00022690"/>
    </source>
</evidence>
<evidence type="ECO:0000313" key="6">
    <source>
        <dbReference type="EMBL" id="KAL0859208.1"/>
    </source>
</evidence>
<dbReference type="Pfam" id="PF00014">
    <property type="entry name" value="Kunitz_BPTI"/>
    <property type="match status" value="1"/>
</dbReference>
<evidence type="ECO:0000256" key="4">
    <source>
        <dbReference type="SAM" id="SignalP"/>
    </source>
</evidence>
<feature type="chain" id="PRO_5047208312" description="BPTI/Kunitz inhibitor domain-containing protein" evidence="4">
    <location>
        <begin position="20"/>
        <end position="86"/>
    </location>
</feature>
<protein>
    <recommendedName>
        <fullName evidence="5">BPTI/Kunitz inhibitor domain-containing protein</fullName>
    </recommendedName>
</protein>
<feature type="domain" description="BPTI/Kunitz inhibitor" evidence="5">
    <location>
        <begin position="32"/>
        <end position="82"/>
    </location>
</feature>
<evidence type="ECO:0000256" key="3">
    <source>
        <dbReference type="ARBA" id="ARBA00023157"/>
    </source>
</evidence>
<dbReference type="CDD" id="cd00109">
    <property type="entry name" value="Kunitz-type"/>
    <property type="match status" value="1"/>
</dbReference>
<name>A0ABR3H317_LOXSC</name>
<keyword evidence="2" id="KW-0722">Serine protease inhibitor</keyword>
<keyword evidence="4" id="KW-0732">Signal</keyword>
<keyword evidence="7" id="KW-1185">Reference proteome</keyword>
<dbReference type="PANTHER" id="PTHR10083">
    <property type="entry name" value="KUNITZ-TYPE PROTEASE INHIBITOR-RELATED"/>
    <property type="match status" value="1"/>
</dbReference>
<dbReference type="Gene3D" id="4.10.410.10">
    <property type="entry name" value="Pancreatic trypsin inhibitor Kunitz domain"/>
    <property type="match status" value="1"/>
</dbReference>
<evidence type="ECO:0000259" key="5">
    <source>
        <dbReference type="PROSITE" id="PS50279"/>
    </source>
</evidence>
<comment type="caution">
    <text evidence="6">The sequence shown here is derived from an EMBL/GenBank/DDBJ whole genome shotgun (WGS) entry which is preliminary data.</text>
</comment>
<keyword evidence="3" id="KW-1015">Disulfide bond</keyword>